<evidence type="ECO:0000256" key="1">
    <source>
        <dbReference type="SAM" id="MobiDB-lite"/>
    </source>
</evidence>
<feature type="region of interest" description="Disordered" evidence="1">
    <location>
        <begin position="25"/>
        <end position="59"/>
    </location>
</feature>
<dbReference type="Proteomes" id="UP000236370">
    <property type="component" value="Unassembled WGS sequence"/>
</dbReference>
<sequence>MLNESQKESNVLQLIEGKECKLTASTLERHGQGRKRSCSQSQDREAPSHSIQAPGQTCPPQLLKPGLGCSPASSFLTVLKGDIMMPGWQE</sequence>
<reference evidence="2 3" key="1">
    <citation type="submission" date="2017-12" db="EMBL/GenBank/DDBJ databases">
        <title>High-resolution comparative analysis of great ape genomes.</title>
        <authorList>
            <person name="Pollen A."/>
            <person name="Hastie A."/>
            <person name="Hormozdiari F."/>
            <person name="Dougherty M."/>
            <person name="Liu R."/>
            <person name="Chaisson M."/>
            <person name="Hoppe E."/>
            <person name="Hill C."/>
            <person name="Pang A."/>
            <person name="Hillier L."/>
            <person name="Baker C."/>
            <person name="Armstrong J."/>
            <person name="Shendure J."/>
            <person name="Paten B."/>
            <person name="Wilson R."/>
            <person name="Chao H."/>
            <person name="Schneider V."/>
            <person name="Ventura M."/>
            <person name="Kronenberg Z."/>
            <person name="Murali S."/>
            <person name="Gordon D."/>
            <person name="Cantsilieris S."/>
            <person name="Munson K."/>
            <person name="Nelson B."/>
            <person name="Raja A."/>
            <person name="Underwood J."/>
            <person name="Diekhans M."/>
            <person name="Fiddes I."/>
            <person name="Haussler D."/>
            <person name="Eichler E."/>
        </authorList>
    </citation>
    <scope>NUCLEOTIDE SEQUENCE [LARGE SCALE GENOMIC DNA]</scope>
    <source>
        <strain evidence="2">Yerkes chimp pedigree #C0471</strain>
    </source>
</reference>
<name>A0A2J8KU56_PANTR</name>
<accession>A0A2J8KU56</accession>
<gene>
    <name evidence="2" type="ORF">CK820_G0036038</name>
</gene>
<feature type="compositionally biased region" description="Polar residues" evidence="1">
    <location>
        <begin position="49"/>
        <end position="59"/>
    </location>
</feature>
<evidence type="ECO:0000313" key="3">
    <source>
        <dbReference type="Proteomes" id="UP000236370"/>
    </source>
</evidence>
<organism evidence="2 3">
    <name type="scientific">Pan troglodytes</name>
    <name type="common">Chimpanzee</name>
    <dbReference type="NCBI Taxonomy" id="9598"/>
    <lineage>
        <taxon>Eukaryota</taxon>
        <taxon>Metazoa</taxon>
        <taxon>Chordata</taxon>
        <taxon>Craniata</taxon>
        <taxon>Vertebrata</taxon>
        <taxon>Euteleostomi</taxon>
        <taxon>Mammalia</taxon>
        <taxon>Eutheria</taxon>
        <taxon>Euarchontoglires</taxon>
        <taxon>Primates</taxon>
        <taxon>Haplorrhini</taxon>
        <taxon>Catarrhini</taxon>
        <taxon>Hominidae</taxon>
        <taxon>Pan</taxon>
    </lineage>
</organism>
<protein>
    <submittedName>
        <fullName evidence="2">Uncharacterized protein</fullName>
    </submittedName>
</protein>
<comment type="caution">
    <text evidence="2">The sequence shown here is derived from an EMBL/GenBank/DDBJ whole genome shotgun (WGS) entry which is preliminary data.</text>
</comment>
<dbReference type="EMBL" id="NBAG03000338">
    <property type="protein sequence ID" value="PNI38538.1"/>
    <property type="molecule type" value="Genomic_DNA"/>
</dbReference>
<dbReference type="AlphaFoldDB" id="A0A2J8KU56"/>
<evidence type="ECO:0000313" key="2">
    <source>
        <dbReference type="EMBL" id="PNI38538.1"/>
    </source>
</evidence>
<proteinExistence type="predicted"/>